<keyword evidence="4" id="KW-0614">Plasmid</keyword>
<evidence type="ECO:0000256" key="2">
    <source>
        <dbReference type="SAM" id="Phobius"/>
    </source>
</evidence>
<evidence type="ECO:0000256" key="1">
    <source>
        <dbReference type="SAM" id="MobiDB-lite"/>
    </source>
</evidence>
<dbReference type="AlphaFoldDB" id="Q1WM05"/>
<name>Q1WM05_PHYAS</name>
<keyword evidence="2" id="KW-0812">Transmembrane</keyword>
<dbReference type="InterPro" id="IPR021348">
    <property type="entry name" value="DUF2963"/>
</dbReference>
<dbReference type="EMBL" id="DQ119295">
    <property type="protein sequence ID" value="ABA02282.1"/>
    <property type="molecule type" value="Genomic_DNA"/>
</dbReference>
<dbReference type="Pfam" id="PF11178">
    <property type="entry name" value="DUF2963"/>
    <property type="match status" value="1"/>
</dbReference>
<feature type="domain" description="DUF2963" evidence="3">
    <location>
        <begin position="102"/>
        <end position="144"/>
    </location>
</feature>
<geneLocation type="plasmid" evidence="4">
    <name>pCPa</name>
</geneLocation>
<dbReference type="RefSeq" id="WP_012477879.1">
    <property type="nucleotide sequence ID" value="NC_010918.1"/>
</dbReference>
<organism evidence="4">
    <name type="scientific">Phytoplasma australiense</name>
    <dbReference type="NCBI Taxonomy" id="59748"/>
    <lineage>
        <taxon>Bacteria</taxon>
        <taxon>Bacillati</taxon>
        <taxon>Mycoplasmatota</taxon>
        <taxon>Mollicutes</taxon>
        <taxon>Acholeplasmatales</taxon>
        <taxon>Acholeplasmataceae</taxon>
        <taxon>Candidatus Phytoplasma</taxon>
        <taxon>16SrXII (Stolbur group)</taxon>
    </lineage>
</organism>
<protein>
    <recommendedName>
        <fullName evidence="3">DUF2963 domain-containing protein</fullName>
    </recommendedName>
</protein>
<reference evidence="4" key="1">
    <citation type="journal article" date="2006" name="Plasmid">
        <title>Extrachromosomal DNA isolated from tomato big bud and Candidatus Phytoplasma australiense phytoplasma strains.</title>
        <authorList>
            <person name="Tran-Nguyen L.T.T."/>
            <person name="Gibb K.S."/>
        </authorList>
    </citation>
    <scope>NUCLEOTIDE SEQUENCE</scope>
    <source>
        <plasmid evidence="4">pCPa</plasmid>
    </source>
</reference>
<keyword evidence="2" id="KW-0472">Membrane</keyword>
<accession>Q1WM05</accession>
<keyword evidence="2" id="KW-1133">Transmembrane helix</keyword>
<sequence length="213" mass="24695">MSKNNPSKISLVFVFWALAISAAVIFILFLLFLSLKDQKQSTPKVSENPPNIPSDFDKKQQETYNKLLNKLDKEIDKITSNDNKSTDNKSTDNESTKKDPKYRSDGTLEKINEYDPQTGRLIKCILYNDNGKSIISINEYDPTTEKTIKITEYDKDTKLPYREYEYNPEKGQLTKQIYINKTGLISGILKYEYDPSTDNKTKTIYYNDDEKNH</sequence>
<feature type="region of interest" description="Disordered" evidence="1">
    <location>
        <begin position="78"/>
        <end position="104"/>
    </location>
</feature>
<evidence type="ECO:0000259" key="3">
    <source>
        <dbReference type="Pfam" id="PF11178"/>
    </source>
</evidence>
<proteinExistence type="predicted"/>
<evidence type="ECO:0000313" key="4">
    <source>
        <dbReference type="EMBL" id="ABA02282.1"/>
    </source>
</evidence>
<feature type="transmembrane region" description="Helical" evidence="2">
    <location>
        <begin position="12"/>
        <end position="35"/>
    </location>
</feature>